<dbReference type="InterPro" id="IPR016161">
    <property type="entry name" value="Ald_DH/histidinol_DH"/>
</dbReference>
<dbReference type="RefSeq" id="WP_066887823.1">
    <property type="nucleotide sequence ID" value="NZ_CP171739.1"/>
</dbReference>
<evidence type="ECO:0000256" key="4">
    <source>
        <dbReference type="SAM" id="MobiDB-lite"/>
    </source>
</evidence>
<dbReference type="FunFam" id="3.40.605.10:FF:000003">
    <property type="entry name" value="Methylmalonate-semialdehyde dehydrogenase [acylating]"/>
    <property type="match status" value="1"/>
</dbReference>
<dbReference type="EMBL" id="JYIK01001048">
    <property type="protein sequence ID" value="KWX07578.1"/>
    <property type="molecule type" value="Genomic_DNA"/>
</dbReference>
<feature type="region of interest" description="Disordered" evidence="4">
    <location>
        <begin position="1"/>
        <end position="25"/>
    </location>
</feature>
<reference evidence="6" key="3">
    <citation type="submission" date="2015-04" db="EMBL/GenBank/DDBJ databases">
        <title>Physiological reanalysis, assessment of diazotrophy, and genome sequences of multiple isolates of Streptomyces thermoautotrophicus.</title>
        <authorList>
            <person name="MacKellar D.C."/>
            <person name="Lieber L."/>
            <person name="Norman J."/>
            <person name="Bolger A."/>
            <person name="Tobin C."/>
            <person name="Murray J.W."/>
            <person name="Woodward J."/>
            <person name="Friesen M."/>
            <person name="Prell J."/>
        </authorList>
    </citation>
    <scope>NUCLEOTIDE SEQUENCE [LARGE SCALE GENOMIC DNA]</scope>
    <source>
        <strain evidence="6">H1</strain>
    </source>
</reference>
<dbReference type="PANTHER" id="PTHR43866">
    <property type="entry name" value="MALONATE-SEMIALDEHYDE DEHYDROGENASE"/>
    <property type="match status" value="1"/>
</dbReference>
<dbReference type="Proteomes" id="UP000070188">
    <property type="component" value="Unassembled WGS sequence"/>
</dbReference>
<name>A0A132NBU2_9ACTN</name>
<dbReference type="AlphaFoldDB" id="A0A132NBU2"/>
<organism evidence="8 10">
    <name type="scientific">Carbonactinospora thermoautotrophica</name>
    <dbReference type="NCBI Taxonomy" id="1469144"/>
    <lineage>
        <taxon>Bacteria</taxon>
        <taxon>Bacillati</taxon>
        <taxon>Actinomycetota</taxon>
        <taxon>Actinomycetes</taxon>
        <taxon>Kitasatosporales</taxon>
        <taxon>Carbonactinosporaceae</taxon>
        <taxon>Carbonactinospora</taxon>
    </lineage>
</organism>
<evidence type="ECO:0000313" key="8">
    <source>
        <dbReference type="EMBL" id="KWX07578.1"/>
    </source>
</evidence>
<dbReference type="PANTHER" id="PTHR43866:SF4">
    <property type="entry name" value="MALONATE-SEMIALDEHYDE DEHYDROGENASE"/>
    <property type="match status" value="1"/>
</dbReference>
<reference evidence="9" key="4">
    <citation type="submission" date="2015-04" db="EMBL/GenBank/DDBJ databases">
        <title>Physiological reanalysis, assessment of diazotrophy, and genome sequences of multiple isolates of Streptomyces thermoautotrophicus.</title>
        <authorList>
            <person name="MacKellar D.C."/>
            <person name="Lieber L."/>
            <person name="Norman J."/>
            <person name="Bolger A."/>
            <person name="Tobin C."/>
            <person name="Murray J.W."/>
            <person name="Chang R."/>
            <person name="Ford T."/>
            <person name="Nguyen P.Q."/>
            <person name="Woodward J."/>
            <person name="Permingeat H."/>
            <person name="Joshi N.S."/>
            <person name="Silver P.A."/>
            <person name="Usadel B."/>
            <person name="Rutherford A.W."/>
            <person name="Friesen M."/>
            <person name="Prell J."/>
        </authorList>
    </citation>
    <scope>NUCLEOTIDE SEQUENCE [LARGE SCALE GENOMIC DNA]</scope>
    <source>
        <strain evidence="9">H1</strain>
    </source>
</reference>
<keyword evidence="2" id="KW-0560">Oxidoreductase</keyword>
<feature type="domain" description="Aldehyde dehydrogenase" evidence="5">
    <location>
        <begin position="16"/>
        <end position="477"/>
    </location>
</feature>
<dbReference type="Gene3D" id="3.40.309.10">
    <property type="entry name" value="Aldehyde Dehydrogenase, Chain A, domain 2"/>
    <property type="match status" value="1"/>
</dbReference>
<evidence type="ECO:0000256" key="3">
    <source>
        <dbReference type="ARBA" id="ARBA00023027"/>
    </source>
</evidence>
<evidence type="ECO:0000259" key="5">
    <source>
        <dbReference type="Pfam" id="PF00171"/>
    </source>
</evidence>
<dbReference type="GO" id="GO:0004491">
    <property type="term" value="F:methylmalonate-semialdehyde dehydrogenase (acylating, NAD) activity"/>
    <property type="evidence" value="ECO:0007669"/>
    <property type="project" value="UniProtKB-EC"/>
</dbReference>
<dbReference type="SUPFAM" id="SSF53720">
    <property type="entry name" value="ALDH-like"/>
    <property type="match status" value="1"/>
</dbReference>
<sequence length="498" mass="53984">MRTIKHWIGGRETAGESTRSGPVYNPATGEEQARVLLAERADVDAAVRAAKQAFQTWQDVSVVKRARIMFAFRELVHRHLDDLARIVADEHGKVVSDARGEVIRGLEVVEFACGIPHLLKGEYSDQVSTDVDSYGFRQPLGVCAGITPFNFPVMVPMWMHPIAIATGNTFVLKPSERDPSASNFVAELYQQAGLPDGVFNVVHGDKAAVDAVLDHPDIAAVSFVGSTPIAKYVYERASARGKRVQALGGAKNHAVVLPDADLDYAADQIVSAAYGSAGQRCMAISAVVAVGETGPVLVEKIAERARRLRVGPGRDERSQMGPVVTGEARDRIAGYIERGLAEGAKLVLDGRDVTVPGHERGFFLGPSLFDQVTPEMSVYRDEIFGPVLVVLRADTLDEAIALVNANQYGNGTAIFTSSGEAARRFQRDVHVGMIGVNVPIPVPMAFYSFGGWKDSLFGDRHIHGPEGVSFYTRAKVVTSRWPHVERPVEAHLHFPTAS</sequence>
<dbReference type="EMBL" id="JYIJ01000010">
    <property type="protein sequence ID" value="KWX05684.1"/>
    <property type="molecule type" value="Genomic_DNA"/>
</dbReference>
<evidence type="ECO:0000313" key="7">
    <source>
        <dbReference type="EMBL" id="KWX05684.1"/>
    </source>
</evidence>
<dbReference type="FunFam" id="3.40.309.10:FF:000002">
    <property type="entry name" value="Methylmalonate-semialdehyde dehydrogenase (Acylating)"/>
    <property type="match status" value="1"/>
</dbReference>
<evidence type="ECO:0000256" key="1">
    <source>
        <dbReference type="ARBA" id="ARBA00013048"/>
    </source>
</evidence>
<keyword evidence="3" id="KW-0520">NAD</keyword>
<reference evidence="8 11" key="2">
    <citation type="submission" date="2015-02" db="EMBL/GenBank/DDBJ databases">
        <title>Physiological reanalysis, assessment of diazotrophy, and genome sequences of multiple isolates of Streptomyces thermoautotrophicus.</title>
        <authorList>
            <person name="MacKellar D.C."/>
            <person name="Lieber L."/>
            <person name="Norman J."/>
            <person name="Bolger A."/>
            <person name="Tobin C."/>
            <person name="Murray J.W."/>
            <person name="Prell J."/>
        </authorList>
    </citation>
    <scope>NUCLEOTIDE SEQUENCE [LARGE SCALE GENOMIC DNA]</scope>
    <source>
        <strain evidence="8 11">UBT1</strain>
    </source>
</reference>
<dbReference type="Proteomes" id="UP000070598">
    <property type="component" value="Unassembled WGS sequence"/>
</dbReference>
<comment type="caution">
    <text evidence="8">The sequence shown here is derived from an EMBL/GenBank/DDBJ whole genome shotgun (WGS) entry which is preliminary data.</text>
</comment>
<evidence type="ECO:0000313" key="11">
    <source>
        <dbReference type="Proteomes" id="UP000070659"/>
    </source>
</evidence>
<protein>
    <recommendedName>
        <fullName evidence="1">methylmalonate-semialdehyde dehydrogenase (CoA acylating)</fullName>
        <ecNumber evidence="1">1.2.1.27</ecNumber>
    </recommendedName>
</protein>
<dbReference type="Gene3D" id="3.40.605.10">
    <property type="entry name" value="Aldehyde Dehydrogenase, Chain A, domain 1"/>
    <property type="match status" value="1"/>
</dbReference>
<dbReference type="CDD" id="cd07085">
    <property type="entry name" value="ALDH_F6_MMSDH"/>
    <property type="match status" value="1"/>
</dbReference>
<reference evidence="10" key="1">
    <citation type="submission" date="2015-02" db="EMBL/GenBank/DDBJ databases">
        <title>Physiological reanalysis, assessment of diazotrophy, and genome sequences of multiple isolates of Streptomyces thermoautotrophicus.</title>
        <authorList>
            <person name="MacKellar D.C."/>
            <person name="Lieber L."/>
            <person name="Norman J."/>
            <person name="Bolger A."/>
            <person name="Tobin C."/>
            <person name="Murray J.W."/>
            <person name="Friesen M."/>
            <person name="Prell J."/>
        </authorList>
    </citation>
    <scope>NUCLEOTIDE SEQUENCE [LARGE SCALE GENOMIC DNA]</scope>
    <source>
        <strain evidence="10">UBT1</strain>
    </source>
</reference>
<evidence type="ECO:0000313" key="6">
    <source>
        <dbReference type="EMBL" id="KWX01376.1"/>
    </source>
</evidence>
<evidence type="ECO:0000256" key="2">
    <source>
        <dbReference type="ARBA" id="ARBA00023002"/>
    </source>
</evidence>
<dbReference type="Proteomes" id="UP000070659">
    <property type="component" value="Unassembled WGS sequence"/>
</dbReference>
<dbReference type="InterPro" id="IPR016162">
    <property type="entry name" value="Ald_DH_N"/>
</dbReference>
<dbReference type="EMBL" id="LAXD01000001">
    <property type="protein sequence ID" value="KWX01376.1"/>
    <property type="molecule type" value="Genomic_DNA"/>
</dbReference>
<dbReference type="Pfam" id="PF00171">
    <property type="entry name" value="Aldedh"/>
    <property type="match status" value="1"/>
</dbReference>
<dbReference type="InterPro" id="IPR015590">
    <property type="entry name" value="Aldehyde_DH_dom"/>
</dbReference>
<dbReference type="NCBIfam" id="TIGR01722">
    <property type="entry name" value="MMSDH"/>
    <property type="match status" value="1"/>
</dbReference>
<evidence type="ECO:0000313" key="10">
    <source>
        <dbReference type="Proteomes" id="UP000070598"/>
    </source>
</evidence>
<dbReference type="InterPro" id="IPR016163">
    <property type="entry name" value="Ald_DH_C"/>
</dbReference>
<dbReference type="GO" id="GO:0006210">
    <property type="term" value="P:thymine catabolic process"/>
    <property type="evidence" value="ECO:0007669"/>
    <property type="project" value="TreeGrafter"/>
</dbReference>
<dbReference type="InterPro" id="IPR010061">
    <property type="entry name" value="MeMal-semiAld_DH"/>
</dbReference>
<dbReference type="STRING" id="1469144.LI90_2404"/>
<dbReference type="PATRIC" id="fig|1469144.10.peg.2607"/>
<dbReference type="InterPro" id="IPR016160">
    <property type="entry name" value="Ald_DH_CS_CYS"/>
</dbReference>
<accession>A0A132NBU2</accession>
<evidence type="ECO:0000313" key="9">
    <source>
        <dbReference type="Proteomes" id="UP000070188"/>
    </source>
</evidence>
<keyword evidence="9" id="KW-1185">Reference proteome</keyword>
<dbReference type="PROSITE" id="PS00070">
    <property type="entry name" value="ALDEHYDE_DEHYDR_CYS"/>
    <property type="match status" value="1"/>
</dbReference>
<dbReference type="GO" id="GO:0006574">
    <property type="term" value="P:L-valine catabolic process"/>
    <property type="evidence" value="ECO:0007669"/>
    <property type="project" value="TreeGrafter"/>
</dbReference>
<proteinExistence type="predicted"/>
<gene>
    <name evidence="6" type="ORF">LI90_2404</name>
    <name evidence="7" type="ORF">TH66_01110</name>
    <name evidence="8" type="ORF">TR74_18350</name>
</gene>
<dbReference type="EC" id="1.2.1.27" evidence="1"/>